<gene>
    <name evidence="1" type="ORF">LOD99_3818</name>
</gene>
<dbReference type="Proteomes" id="UP001165289">
    <property type="component" value="Unassembled WGS sequence"/>
</dbReference>
<comment type="caution">
    <text evidence="1">The sequence shown here is derived from an EMBL/GenBank/DDBJ whole genome shotgun (WGS) entry which is preliminary data.</text>
</comment>
<proteinExistence type="predicted"/>
<organism evidence="1 2">
    <name type="scientific">Oopsacas minuta</name>
    <dbReference type="NCBI Taxonomy" id="111878"/>
    <lineage>
        <taxon>Eukaryota</taxon>
        <taxon>Metazoa</taxon>
        <taxon>Porifera</taxon>
        <taxon>Hexactinellida</taxon>
        <taxon>Hexasterophora</taxon>
        <taxon>Lyssacinosida</taxon>
        <taxon>Leucopsacidae</taxon>
        <taxon>Oopsacas</taxon>
    </lineage>
</organism>
<evidence type="ECO:0000313" key="1">
    <source>
        <dbReference type="EMBL" id="KAI6653294.1"/>
    </source>
</evidence>
<name>A0AAV7JWK8_9METZ</name>
<dbReference type="AlphaFoldDB" id="A0AAV7JWK8"/>
<sequence>MAKADKQLSVDEEFISNVDSKIYHLKEQVKKDKVEINEKFRELIQSILQCQENVLERMDDTLHEAISEVTNQTIEITKLSANKENFKSVGNVGIVDEIQNQIQDCKLHGKYVPEIHINWKIEPLTKELGELCQIEPTNHPYAYLGEDLNSIKAEGMLKSVPTSFEIDARNGDVYLLCNEDSENFDFRILVVDKLGKSKFDRKLERKFCPVGMCVGENSFFVSTSGGSAKAQMDSHRKELPVDTEIQQYQENILKFDKENGKMENFPITDVKEIGLIAYEPKSKSLFLLTGTKNSPILLVFDSETISRKASTNLELRSGYISSAPKIQKIEIFNENVILFYDKSKYIDVYDLEGRRLSFFPDGEFISQLTTSDAWGNILAFNKKSNVMKIMDKNHKLLSQSVIQLDCDPIDLKFNISTHKVLCCGLVKESKLNLVHLYI</sequence>
<protein>
    <submittedName>
        <fullName evidence="1">Uncharacterized protein</fullName>
    </submittedName>
</protein>
<evidence type="ECO:0000313" key="2">
    <source>
        <dbReference type="Proteomes" id="UP001165289"/>
    </source>
</evidence>
<keyword evidence="2" id="KW-1185">Reference proteome</keyword>
<dbReference type="SUPFAM" id="SSF50978">
    <property type="entry name" value="WD40 repeat-like"/>
    <property type="match status" value="1"/>
</dbReference>
<reference evidence="1 2" key="1">
    <citation type="journal article" date="2023" name="BMC Biol.">
        <title>The compact genome of the sponge Oopsacas minuta (Hexactinellida) is lacking key metazoan core genes.</title>
        <authorList>
            <person name="Santini S."/>
            <person name="Schenkelaars Q."/>
            <person name="Jourda C."/>
            <person name="Duchesne M."/>
            <person name="Belahbib H."/>
            <person name="Rocher C."/>
            <person name="Selva M."/>
            <person name="Riesgo A."/>
            <person name="Vervoort M."/>
            <person name="Leys S.P."/>
            <person name="Kodjabachian L."/>
            <person name="Le Bivic A."/>
            <person name="Borchiellini C."/>
            <person name="Claverie J.M."/>
            <person name="Renard E."/>
        </authorList>
    </citation>
    <scope>NUCLEOTIDE SEQUENCE [LARGE SCALE GENOMIC DNA]</scope>
    <source>
        <strain evidence="1">SPO-2</strain>
    </source>
</reference>
<accession>A0AAV7JWK8</accession>
<dbReference type="EMBL" id="JAKMXF010000288">
    <property type="protein sequence ID" value="KAI6653294.1"/>
    <property type="molecule type" value="Genomic_DNA"/>
</dbReference>
<dbReference type="InterPro" id="IPR036322">
    <property type="entry name" value="WD40_repeat_dom_sf"/>
</dbReference>